<organism evidence="1 2">
    <name type="scientific">Aphis glycines</name>
    <name type="common">Soybean aphid</name>
    <dbReference type="NCBI Taxonomy" id="307491"/>
    <lineage>
        <taxon>Eukaryota</taxon>
        <taxon>Metazoa</taxon>
        <taxon>Ecdysozoa</taxon>
        <taxon>Arthropoda</taxon>
        <taxon>Hexapoda</taxon>
        <taxon>Insecta</taxon>
        <taxon>Pterygota</taxon>
        <taxon>Neoptera</taxon>
        <taxon>Paraneoptera</taxon>
        <taxon>Hemiptera</taxon>
        <taxon>Sternorrhyncha</taxon>
        <taxon>Aphidomorpha</taxon>
        <taxon>Aphidoidea</taxon>
        <taxon>Aphididae</taxon>
        <taxon>Aphidini</taxon>
        <taxon>Aphis</taxon>
        <taxon>Aphis</taxon>
    </lineage>
</organism>
<proteinExistence type="predicted"/>
<evidence type="ECO:0000313" key="2">
    <source>
        <dbReference type="Proteomes" id="UP000475862"/>
    </source>
</evidence>
<dbReference type="AlphaFoldDB" id="A0A6G0T6M4"/>
<gene>
    <name evidence="1" type="ORF">AGLY_013251</name>
</gene>
<accession>A0A6G0T6M4</accession>
<dbReference type="Proteomes" id="UP000475862">
    <property type="component" value="Unassembled WGS sequence"/>
</dbReference>
<dbReference type="EMBL" id="VYZN01000054">
    <property type="protein sequence ID" value="KAE9526603.1"/>
    <property type="molecule type" value="Genomic_DNA"/>
</dbReference>
<keyword evidence="2" id="KW-1185">Reference proteome</keyword>
<comment type="caution">
    <text evidence="1">The sequence shown here is derived from an EMBL/GenBank/DDBJ whole genome shotgun (WGS) entry which is preliminary data.</text>
</comment>
<evidence type="ECO:0000313" key="1">
    <source>
        <dbReference type="EMBL" id="KAE9526603.1"/>
    </source>
</evidence>
<sequence length="198" mass="22212">MKSKKMLKSCRPNRPCPDKHVYFFNWFADGDGMRISIQIISRITFLPLLVCEKNRRPASTVDKLATNPIMLSTNLVSSVSISCKDRSTHNFSEGHSLKSLYKIEIVALTEIGVSSSEFPIDRLYFAGNAIHAASANILISIHLVQRLKINCMIKNIGKHVILHSTIIGQLKGHQTLCLGHATPRSLFLKLCGQDLRYH</sequence>
<name>A0A6G0T6M4_APHGL</name>
<reference evidence="1 2" key="1">
    <citation type="submission" date="2019-08" db="EMBL/GenBank/DDBJ databases">
        <title>The genome of the soybean aphid Biotype 1, its phylome, world population structure and adaptation to the North American continent.</title>
        <authorList>
            <person name="Giordano R."/>
            <person name="Donthu R.K."/>
            <person name="Hernandez A.G."/>
            <person name="Wright C.L."/>
            <person name="Zimin A.V."/>
        </authorList>
    </citation>
    <scope>NUCLEOTIDE SEQUENCE [LARGE SCALE GENOMIC DNA]</scope>
    <source>
        <tissue evidence="1">Whole aphids</tissue>
    </source>
</reference>
<protein>
    <submittedName>
        <fullName evidence="1">Uncharacterized protein</fullName>
    </submittedName>
</protein>